<organism evidence="2 3">
    <name type="scientific">Cymbomonas tetramitiformis</name>
    <dbReference type="NCBI Taxonomy" id="36881"/>
    <lineage>
        <taxon>Eukaryota</taxon>
        <taxon>Viridiplantae</taxon>
        <taxon>Chlorophyta</taxon>
        <taxon>Pyramimonadophyceae</taxon>
        <taxon>Pyramimonadales</taxon>
        <taxon>Pyramimonadaceae</taxon>
        <taxon>Cymbomonas</taxon>
    </lineage>
</organism>
<sequence length="154" mass="17486">MASAFSGSGRQSDADPWAVPKRSPVFLDPVFVPEAGNTYEREALEQFWEAWGARDPLSRVALRSREVHTNQGKRREVQAFLDKHPAYTPQGWANRHVAPARNASRRRPLYDLVYEGLERLPVVLLIAFFVFVACSDTEAPDTWERVLLGDNPHL</sequence>
<gene>
    <name evidence="2" type="ORF">CYMTET_27567</name>
</gene>
<evidence type="ECO:0000313" key="2">
    <source>
        <dbReference type="EMBL" id="KAK3263647.1"/>
    </source>
</evidence>
<evidence type="ECO:0000259" key="1">
    <source>
        <dbReference type="Pfam" id="PF04564"/>
    </source>
</evidence>
<dbReference type="InterPro" id="IPR013083">
    <property type="entry name" value="Znf_RING/FYVE/PHD"/>
</dbReference>
<dbReference type="Pfam" id="PF04564">
    <property type="entry name" value="U-box"/>
    <property type="match status" value="1"/>
</dbReference>
<dbReference type="GO" id="GO:0004842">
    <property type="term" value="F:ubiquitin-protein transferase activity"/>
    <property type="evidence" value="ECO:0007669"/>
    <property type="project" value="InterPro"/>
</dbReference>
<feature type="domain" description="U-box" evidence="1">
    <location>
        <begin position="25"/>
        <end position="84"/>
    </location>
</feature>
<accession>A0AAE0FPJ8</accession>
<protein>
    <recommendedName>
        <fullName evidence="1">U-box domain-containing protein</fullName>
    </recommendedName>
</protein>
<reference evidence="2 3" key="1">
    <citation type="journal article" date="2015" name="Genome Biol. Evol.">
        <title>Comparative Genomics of a Bacterivorous Green Alga Reveals Evolutionary Causalities and Consequences of Phago-Mixotrophic Mode of Nutrition.</title>
        <authorList>
            <person name="Burns J.A."/>
            <person name="Paasch A."/>
            <person name="Narechania A."/>
            <person name="Kim E."/>
        </authorList>
    </citation>
    <scope>NUCLEOTIDE SEQUENCE [LARGE SCALE GENOMIC DNA]</scope>
    <source>
        <strain evidence="2 3">PLY_AMNH</strain>
    </source>
</reference>
<proteinExistence type="predicted"/>
<name>A0AAE0FPJ8_9CHLO</name>
<keyword evidence="3" id="KW-1185">Reference proteome</keyword>
<comment type="caution">
    <text evidence="2">The sequence shown here is derived from an EMBL/GenBank/DDBJ whole genome shotgun (WGS) entry which is preliminary data.</text>
</comment>
<dbReference type="GO" id="GO:0016567">
    <property type="term" value="P:protein ubiquitination"/>
    <property type="evidence" value="ECO:0007669"/>
    <property type="project" value="InterPro"/>
</dbReference>
<dbReference type="SUPFAM" id="SSF57850">
    <property type="entry name" value="RING/U-box"/>
    <property type="match status" value="1"/>
</dbReference>
<dbReference type="Gene3D" id="3.30.40.10">
    <property type="entry name" value="Zinc/RING finger domain, C3HC4 (zinc finger)"/>
    <property type="match status" value="1"/>
</dbReference>
<dbReference type="InterPro" id="IPR003613">
    <property type="entry name" value="Ubox_domain"/>
</dbReference>
<dbReference type="AlphaFoldDB" id="A0AAE0FPJ8"/>
<dbReference type="Proteomes" id="UP001190700">
    <property type="component" value="Unassembled WGS sequence"/>
</dbReference>
<evidence type="ECO:0000313" key="3">
    <source>
        <dbReference type="Proteomes" id="UP001190700"/>
    </source>
</evidence>
<dbReference type="EMBL" id="LGRX02015181">
    <property type="protein sequence ID" value="KAK3263647.1"/>
    <property type="molecule type" value="Genomic_DNA"/>
</dbReference>